<evidence type="ECO:0000313" key="2">
    <source>
        <dbReference type="EMBL" id="XDS47680.1"/>
    </source>
</evidence>
<dbReference type="EMBL" id="CP129676">
    <property type="protein sequence ID" value="XDS47680.1"/>
    <property type="molecule type" value="Genomic_DNA"/>
</dbReference>
<accession>A0AB39UF68</accession>
<sequence length="64" mass="7091">MLIAIAEYAARHGRSPVSVRQKAVRGGFNTAVKIGRDWLIDSDEPYSDRRRSTGRGPGHPRETA</sequence>
<reference evidence="2" key="1">
    <citation type="submission" date="2023-07" db="EMBL/GenBank/DDBJ databases">
        <title>Bifidobacterium aquikefiriaerophilum sp. nov. and Bifidobacterium eccum sp. nov., isolated from water kefir.</title>
        <authorList>
            <person name="Breselge S."/>
            <person name="Bellassi P."/>
            <person name="Barcenilla C."/>
            <person name="Alvarez-Ordonez A."/>
            <person name="Morelli L."/>
            <person name="Cotter P.D."/>
        </authorList>
    </citation>
    <scope>NUCLEOTIDE SEQUENCE</scope>
    <source>
        <strain evidence="2">WK048_4_13</strain>
        <plasmid evidence="2">unnamed1</plasmid>
    </source>
</reference>
<proteinExistence type="predicted"/>
<organism evidence="2">
    <name type="scientific">Bifidobacterium fermentum</name>
    <dbReference type="NCBI Taxonomy" id="3059035"/>
    <lineage>
        <taxon>Bacteria</taxon>
        <taxon>Bacillati</taxon>
        <taxon>Actinomycetota</taxon>
        <taxon>Actinomycetes</taxon>
        <taxon>Bifidobacteriales</taxon>
        <taxon>Bifidobacteriaceae</taxon>
        <taxon>Bifidobacterium</taxon>
    </lineage>
</organism>
<dbReference type="RefSeq" id="WP_369343210.1">
    <property type="nucleotide sequence ID" value="NZ_CP129676.1"/>
</dbReference>
<name>A0AB39UF68_9BIFI</name>
<feature type="region of interest" description="Disordered" evidence="1">
    <location>
        <begin position="43"/>
        <end position="64"/>
    </location>
</feature>
<evidence type="ECO:0000256" key="1">
    <source>
        <dbReference type="SAM" id="MobiDB-lite"/>
    </source>
</evidence>
<dbReference type="AlphaFoldDB" id="A0AB39UF68"/>
<gene>
    <name evidence="2" type="ORF">QN217_10980</name>
</gene>
<evidence type="ECO:0008006" key="3">
    <source>
        <dbReference type="Google" id="ProtNLM"/>
    </source>
</evidence>
<keyword evidence="2" id="KW-0614">Plasmid</keyword>
<geneLocation type="plasmid" evidence="2">
    <name>unnamed1</name>
</geneLocation>
<protein>
    <recommendedName>
        <fullName evidence="3">Transposase</fullName>
    </recommendedName>
</protein>